<gene>
    <name evidence="1" type="ORF">BJ212DRAFT_1402999</name>
</gene>
<dbReference type="EMBL" id="JABBWG010000162">
    <property type="protein sequence ID" value="KAG1798770.1"/>
    <property type="molecule type" value="Genomic_DNA"/>
</dbReference>
<accession>A0A9P7DMS1</accession>
<sequence>MNLYQAVRDTLRYLKFSLYGRCADGIDIGLTRDDSAAMFGEDIAFGGVFRVDYIFPTFDRIRPTSQTS</sequence>
<dbReference type="RefSeq" id="XP_041185650.1">
    <property type="nucleotide sequence ID" value="XM_041337365.1"/>
</dbReference>
<evidence type="ECO:0000313" key="1">
    <source>
        <dbReference type="EMBL" id="KAG1798770.1"/>
    </source>
</evidence>
<name>A0A9P7DMS1_9AGAM</name>
<organism evidence="1 2">
    <name type="scientific">Suillus subaureus</name>
    <dbReference type="NCBI Taxonomy" id="48587"/>
    <lineage>
        <taxon>Eukaryota</taxon>
        <taxon>Fungi</taxon>
        <taxon>Dikarya</taxon>
        <taxon>Basidiomycota</taxon>
        <taxon>Agaricomycotina</taxon>
        <taxon>Agaricomycetes</taxon>
        <taxon>Agaricomycetidae</taxon>
        <taxon>Boletales</taxon>
        <taxon>Suillineae</taxon>
        <taxon>Suillaceae</taxon>
        <taxon>Suillus</taxon>
    </lineage>
</organism>
<dbReference type="AlphaFoldDB" id="A0A9P7DMS1"/>
<keyword evidence="2" id="KW-1185">Reference proteome</keyword>
<dbReference type="OrthoDB" id="878at2759"/>
<comment type="caution">
    <text evidence="1">The sequence shown here is derived from an EMBL/GenBank/DDBJ whole genome shotgun (WGS) entry which is preliminary data.</text>
</comment>
<evidence type="ECO:0000313" key="2">
    <source>
        <dbReference type="Proteomes" id="UP000807769"/>
    </source>
</evidence>
<dbReference type="GeneID" id="64631381"/>
<reference evidence="1" key="1">
    <citation type="journal article" date="2020" name="New Phytol.">
        <title>Comparative genomics reveals dynamic genome evolution in host specialist ectomycorrhizal fungi.</title>
        <authorList>
            <person name="Lofgren L.A."/>
            <person name="Nguyen N.H."/>
            <person name="Vilgalys R."/>
            <person name="Ruytinx J."/>
            <person name="Liao H.L."/>
            <person name="Branco S."/>
            <person name="Kuo A."/>
            <person name="LaButti K."/>
            <person name="Lipzen A."/>
            <person name="Andreopoulos W."/>
            <person name="Pangilinan J."/>
            <person name="Riley R."/>
            <person name="Hundley H."/>
            <person name="Na H."/>
            <person name="Barry K."/>
            <person name="Grigoriev I.V."/>
            <person name="Stajich J.E."/>
            <person name="Kennedy P.G."/>
        </authorList>
    </citation>
    <scope>NUCLEOTIDE SEQUENCE</scope>
    <source>
        <strain evidence="1">MN1</strain>
    </source>
</reference>
<protein>
    <submittedName>
        <fullName evidence="1">Uncharacterized protein</fullName>
    </submittedName>
</protein>
<dbReference type="Proteomes" id="UP000807769">
    <property type="component" value="Unassembled WGS sequence"/>
</dbReference>
<proteinExistence type="predicted"/>